<dbReference type="InterPro" id="IPR050249">
    <property type="entry name" value="Pseudomonas-type_ThrB"/>
</dbReference>
<dbReference type="AlphaFoldDB" id="W9DI37"/>
<dbReference type="Gene3D" id="1.10.510.10">
    <property type="entry name" value="Transferase(Phosphotransferase) domain 1"/>
    <property type="match status" value="1"/>
</dbReference>
<accession>W9DI37</accession>
<evidence type="ECO:0000313" key="3">
    <source>
        <dbReference type="EMBL" id="ETA08119.1"/>
    </source>
</evidence>
<dbReference type="InterPro" id="IPR011009">
    <property type="entry name" value="Kinase-like_dom_sf"/>
</dbReference>
<dbReference type="GO" id="GO:0009088">
    <property type="term" value="P:threonine biosynthetic process"/>
    <property type="evidence" value="ECO:0007669"/>
    <property type="project" value="TreeGrafter"/>
</dbReference>
<protein>
    <submittedName>
        <fullName evidence="3">Aminoglycoside phosphotransferase</fullName>
    </submittedName>
</protein>
<evidence type="ECO:0000256" key="1">
    <source>
        <dbReference type="ARBA" id="ARBA00038240"/>
    </source>
</evidence>
<feature type="domain" description="Aminoglycoside phosphotransferase" evidence="2">
    <location>
        <begin position="42"/>
        <end position="280"/>
    </location>
</feature>
<comment type="similarity">
    <text evidence="1">Belongs to the pseudomonas-type ThrB family.</text>
</comment>
<dbReference type="Gene3D" id="1.20.1270.170">
    <property type="match status" value="1"/>
</dbReference>
<dbReference type="Pfam" id="PF01636">
    <property type="entry name" value="APH"/>
    <property type="match status" value="1"/>
</dbReference>
<dbReference type="GO" id="GO:0004413">
    <property type="term" value="F:homoserine kinase activity"/>
    <property type="evidence" value="ECO:0007669"/>
    <property type="project" value="TreeGrafter"/>
</dbReference>
<dbReference type="Gene3D" id="3.30.200.70">
    <property type="match status" value="1"/>
</dbReference>
<organism evidence="3 4">
    <name type="scientific">Gordonia alkanivorans CGMCC 6845</name>
    <dbReference type="NCBI Taxonomy" id="1423140"/>
    <lineage>
        <taxon>Bacteria</taxon>
        <taxon>Bacillati</taxon>
        <taxon>Actinomycetota</taxon>
        <taxon>Actinomycetes</taxon>
        <taxon>Mycobacteriales</taxon>
        <taxon>Gordoniaceae</taxon>
        <taxon>Gordonia</taxon>
    </lineage>
</organism>
<name>W9DI37_9ACTN</name>
<reference evidence="3 4" key="1">
    <citation type="journal article" date="2014" name="Genome Announc.">
        <title>Draft Genome Sequence of Gordonia alkanivorans Strain CGMCC6845, a Halotolerant Hydrocarbon-Degrading Bacterium.</title>
        <authorList>
            <person name="Wang X."/>
            <person name="Jin D."/>
            <person name="Zhou L."/>
            <person name="Wu L."/>
            <person name="An W."/>
            <person name="Zhao L."/>
        </authorList>
    </citation>
    <scope>NUCLEOTIDE SEQUENCE [LARGE SCALE GENOMIC DNA]</scope>
    <source>
        <strain evidence="3 4">CGMCC 6845</strain>
    </source>
</reference>
<dbReference type="EMBL" id="AYXO01000005">
    <property type="protein sequence ID" value="ETA08119.1"/>
    <property type="molecule type" value="Genomic_DNA"/>
</dbReference>
<comment type="caution">
    <text evidence="3">The sequence shown here is derived from an EMBL/GenBank/DDBJ whole genome shotgun (WGS) entry which is preliminary data.</text>
</comment>
<proteinExistence type="inferred from homology"/>
<keyword evidence="4" id="KW-1185">Reference proteome</keyword>
<evidence type="ECO:0000259" key="2">
    <source>
        <dbReference type="Pfam" id="PF01636"/>
    </source>
</evidence>
<dbReference type="SUPFAM" id="SSF56112">
    <property type="entry name" value="Protein kinase-like (PK-like)"/>
    <property type="match status" value="1"/>
</dbReference>
<dbReference type="Proteomes" id="UP000035035">
    <property type="component" value="Unassembled WGS sequence"/>
</dbReference>
<dbReference type="PATRIC" id="fig|1423140.3.peg.948"/>
<dbReference type="InterPro" id="IPR002575">
    <property type="entry name" value="Aminoglycoside_PTrfase"/>
</dbReference>
<gene>
    <name evidence="3" type="ORF">V525_04670</name>
</gene>
<evidence type="ECO:0000313" key="4">
    <source>
        <dbReference type="Proteomes" id="UP000035035"/>
    </source>
</evidence>
<dbReference type="HOGENOM" id="CLU_044821_2_0_11"/>
<dbReference type="PANTHER" id="PTHR21064:SF6">
    <property type="entry name" value="AMINOGLYCOSIDE PHOSPHOTRANSFERASE DOMAIN-CONTAINING PROTEIN"/>
    <property type="match status" value="1"/>
</dbReference>
<keyword evidence="3" id="KW-0808">Transferase</keyword>
<sequence>MDRLNPPTVPVPGLPADHHAFAEKALRHYGFAPSATLRLLSLSENATYLAEDPARRLVLRVHRPGYHSIEAIRSELRWMTALGAESPVSTPTPVAAADGAEVVDVTVDGRTLLVDAVTVVPGCTAEESPGVVDFATIGAITAHLHEHASRWPAPADFVRFTWDVETILGPDARWGQWREAPGLSPEDRADIDRAVRVITERLTQFGSGPDRFGLVHADLRLANLMVDPQADLPAITVIDFDDCGWSWHLADLGSAVSWVEHEPGTEDLIDDWLRGYTAVRPLPDAHLAMIPTFVLLRRIHLTAWVASHADADAALGIADDFVSGTAALARRYLDDPSWLRRVATRTSAA</sequence>
<dbReference type="PANTHER" id="PTHR21064">
    <property type="entry name" value="AMINOGLYCOSIDE PHOSPHOTRANSFERASE DOMAIN-CONTAINING PROTEIN-RELATED"/>
    <property type="match status" value="1"/>
</dbReference>